<organism evidence="3 4">
    <name type="scientific">Platanthera zijinensis</name>
    <dbReference type="NCBI Taxonomy" id="2320716"/>
    <lineage>
        <taxon>Eukaryota</taxon>
        <taxon>Viridiplantae</taxon>
        <taxon>Streptophyta</taxon>
        <taxon>Embryophyta</taxon>
        <taxon>Tracheophyta</taxon>
        <taxon>Spermatophyta</taxon>
        <taxon>Magnoliopsida</taxon>
        <taxon>Liliopsida</taxon>
        <taxon>Asparagales</taxon>
        <taxon>Orchidaceae</taxon>
        <taxon>Orchidoideae</taxon>
        <taxon>Orchideae</taxon>
        <taxon>Orchidinae</taxon>
        <taxon>Platanthera</taxon>
    </lineage>
</organism>
<keyword evidence="1" id="KW-0175">Coiled coil</keyword>
<dbReference type="AlphaFoldDB" id="A0AAP0GBZ7"/>
<evidence type="ECO:0000259" key="2">
    <source>
        <dbReference type="Pfam" id="PF01348"/>
    </source>
</evidence>
<feature type="coiled-coil region" evidence="1">
    <location>
        <begin position="364"/>
        <end position="391"/>
    </location>
</feature>
<dbReference type="InterPro" id="IPR024937">
    <property type="entry name" value="Domain_X"/>
</dbReference>
<proteinExistence type="predicted"/>
<dbReference type="GO" id="GO:0005739">
    <property type="term" value="C:mitochondrion"/>
    <property type="evidence" value="ECO:0007669"/>
    <property type="project" value="TreeGrafter"/>
</dbReference>
<keyword evidence="4" id="KW-1185">Reference proteome</keyword>
<evidence type="ECO:0000256" key="1">
    <source>
        <dbReference type="SAM" id="Coils"/>
    </source>
</evidence>
<dbReference type="Pfam" id="PF01348">
    <property type="entry name" value="Intron_maturas2"/>
    <property type="match status" value="1"/>
</dbReference>
<dbReference type="EMBL" id="JBBWWQ010000003">
    <property type="protein sequence ID" value="KAK8950832.1"/>
    <property type="molecule type" value="Genomic_DNA"/>
</dbReference>
<dbReference type="PANTHER" id="PTHR33642:SF4">
    <property type="entry name" value="COX1_OXI3 INTRON 1 PROTEIN-RELATED"/>
    <property type="match status" value="1"/>
</dbReference>
<accession>A0AAP0GBZ7</accession>
<dbReference type="Proteomes" id="UP001418222">
    <property type="component" value="Unassembled WGS sequence"/>
</dbReference>
<feature type="domain" description="Domain X" evidence="2">
    <location>
        <begin position="520"/>
        <end position="618"/>
    </location>
</feature>
<reference evidence="3 4" key="1">
    <citation type="journal article" date="2022" name="Nat. Plants">
        <title>Genomes of leafy and leafless Platanthera orchids illuminate the evolution of mycoheterotrophy.</title>
        <authorList>
            <person name="Li M.H."/>
            <person name="Liu K.W."/>
            <person name="Li Z."/>
            <person name="Lu H.C."/>
            <person name="Ye Q.L."/>
            <person name="Zhang D."/>
            <person name="Wang J.Y."/>
            <person name="Li Y.F."/>
            <person name="Zhong Z.M."/>
            <person name="Liu X."/>
            <person name="Yu X."/>
            <person name="Liu D.K."/>
            <person name="Tu X.D."/>
            <person name="Liu B."/>
            <person name="Hao Y."/>
            <person name="Liao X.Y."/>
            <person name="Jiang Y.T."/>
            <person name="Sun W.H."/>
            <person name="Chen J."/>
            <person name="Chen Y.Q."/>
            <person name="Ai Y."/>
            <person name="Zhai J.W."/>
            <person name="Wu S.S."/>
            <person name="Zhou Z."/>
            <person name="Hsiao Y.Y."/>
            <person name="Wu W.L."/>
            <person name="Chen Y.Y."/>
            <person name="Lin Y.F."/>
            <person name="Hsu J.L."/>
            <person name="Li C.Y."/>
            <person name="Wang Z.W."/>
            <person name="Zhao X."/>
            <person name="Zhong W.Y."/>
            <person name="Ma X.K."/>
            <person name="Ma L."/>
            <person name="Huang J."/>
            <person name="Chen G.Z."/>
            <person name="Huang M.Z."/>
            <person name="Huang L."/>
            <person name="Peng D.H."/>
            <person name="Luo Y.B."/>
            <person name="Zou S.Q."/>
            <person name="Chen S.P."/>
            <person name="Lan S."/>
            <person name="Tsai W.C."/>
            <person name="Van de Peer Y."/>
            <person name="Liu Z.J."/>
        </authorList>
    </citation>
    <scope>NUCLEOTIDE SEQUENCE [LARGE SCALE GENOMIC DNA]</scope>
    <source>
        <strain evidence="3">Lor287</strain>
    </source>
</reference>
<comment type="caution">
    <text evidence="3">The sequence shown here is derived from an EMBL/GenBank/DDBJ whole genome shotgun (WGS) entry which is preliminary data.</text>
</comment>
<protein>
    <recommendedName>
        <fullName evidence="2">Domain X domain-containing protein</fullName>
    </recommendedName>
</protein>
<dbReference type="GO" id="GO:0006315">
    <property type="term" value="P:homing of group II introns"/>
    <property type="evidence" value="ECO:0007669"/>
    <property type="project" value="TreeGrafter"/>
</dbReference>
<dbReference type="PANTHER" id="PTHR33642">
    <property type="entry name" value="COX1/OXI3 INTRON 1 PROTEIN-RELATED"/>
    <property type="match status" value="1"/>
</dbReference>
<dbReference type="GO" id="GO:0090615">
    <property type="term" value="P:mitochondrial mRNA processing"/>
    <property type="evidence" value="ECO:0007669"/>
    <property type="project" value="TreeGrafter"/>
</dbReference>
<evidence type="ECO:0000313" key="4">
    <source>
        <dbReference type="Proteomes" id="UP001418222"/>
    </source>
</evidence>
<dbReference type="CDD" id="cd01651">
    <property type="entry name" value="RT_G2_intron"/>
    <property type="match status" value="1"/>
</dbReference>
<gene>
    <name evidence="3" type="ORF">KSP39_PZI004661</name>
</gene>
<evidence type="ECO:0000313" key="3">
    <source>
        <dbReference type="EMBL" id="KAK8950832.1"/>
    </source>
</evidence>
<sequence length="747" mass="85302">MLAGLGFRQFQTSKIRTSIFVHTSRTVSGNPHCHSASDLEALVLGQYRNGKFRHLLHAAISDPSFLLAACRNLSPDETPLSSDSIARVIALEDLSLDLRSGRFDVESSCVKIFPSRKKGSSLVLPKLDLKIVIEAVRMVLEIIYEKRFATFAYGGRPKMGRHTALRYLRSSVENPNWWFRVVLRKQVLDICRLKTVLAEKIDDDELIGVIERLFASEAVVVELGGLDLGRGLPQESSLNAILVNIYFHGLDLELQGIRAQIHCGNPRFRGLEKAEDSQIFHKPIRVYALRYLDEVLIATSGSKLLTIDIKTSILKYVENKMGLKVDKLNTSIHSAVYENISFLGMEIQAVSPIVFHPPLSEKAMRAKKKHLKQVEAKASELKNARETRRKKLGLKILKHVFKKLKRAGEVKIDFHAEGEIGEVFRTWAEEVVAEYLKSKEECLHWHRLLTSSEFLSLKGIREQLPESLIDAYDQFQEKLDKYFMPGRTSKQLDENEMKEKDEERRYAKRTVQDLTELCIRVNAPVELVRRAVKLAGFTNSMGRPRPIKLLMCLDDSDIIKWYAGIGRRWLDFYCCCRNFRMVKTVVSYHLRFSCLLTLAEKHESTKKQAIRHYSKDLKVIDENGVEEIHFATEKEIRMMGDRNLADPSPVDGAISMTLVRFAVNDNLSFCLVHFCESTDTILYRVRLLQNRLNVDPSNEEKWVPGMAAIHEALNRKCLPLCEKHATDLFLGKICLQDLDCTSSLNVD</sequence>
<dbReference type="GO" id="GO:0003964">
    <property type="term" value="F:RNA-directed DNA polymerase activity"/>
    <property type="evidence" value="ECO:0007669"/>
    <property type="project" value="TreeGrafter"/>
</dbReference>
<name>A0AAP0GBZ7_9ASPA</name>